<keyword evidence="6" id="KW-0843">Virulence</keyword>
<dbReference type="PRINTS" id="PR00313">
    <property type="entry name" value="CABNDNGRPT"/>
</dbReference>
<comment type="subcellular location">
    <subcellularLocation>
        <location evidence="1">Membrane</location>
    </subcellularLocation>
    <subcellularLocation>
        <location evidence="2">Secreted</location>
    </subcellularLocation>
</comment>
<keyword evidence="3" id="KW-0964">Secreted</keyword>
<keyword evidence="7" id="KW-0472">Membrane</keyword>
<dbReference type="Gene3D" id="2.150.10.10">
    <property type="entry name" value="Serralysin-like metalloprotease, C-terminal"/>
    <property type="match status" value="7"/>
</dbReference>
<organism evidence="9 10">
    <name type="scientific">Stieleria magnilauensis</name>
    <dbReference type="NCBI Taxonomy" id="2527963"/>
    <lineage>
        <taxon>Bacteria</taxon>
        <taxon>Pseudomonadati</taxon>
        <taxon>Planctomycetota</taxon>
        <taxon>Planctomycetia</taxon>
        <taxon>Pirellulales</taxon>
        <taxon>Pirellulaceae</taxon>
        <taxon>Stieleria</taxon>
    </lineage>
</organism>
<evidence type="ECO:0000256" key="4">
    <source>
        <dbReference type="ARBA" id="ARBA00022656"/>
    </source>
</evidence>
<dbReference type="PRINTS" id="PR01488">
    <property type="entry name" value="RTXTOXINA"/>
</dbReference>
<dbReference type="SUPFAM" id="SSF51120">
    <property type="entry name" value="beta-Roll"/>
    <property type="match status" value="6"/>
</dbReference>
<dbReference type="Pfam" id="PF00353">
    <property type="entry name" value="HemolysinCabind"/>
    <property type="match status" value="10"/>
</dbReference>
<dbReference type="InterPro" id="IPR003995">
    <property type="entry name" value="RTX_toxin_determinant-A"/>
</dbReference>
<evidence type="ECO:0000256" key="1">
    <source>
        <dbReference type="ARBA" id="ARBA00004370"/>
    </source>
</evidence>
<evidence type="ECO:0000256" key="6">
    <source>
        <dbReference type="ARBA" id="ARBA00023026"/>
    </source>
</evidence>
<feature type="region of interest" description="Disordered" evidence="8">
    <location>
        <begin position="1148"/>
        <end position="1176"/>
    </location>
</feature>
<protein>
    <submittedName>
        <fullName evidence="9">Bifunctional hemolysin/adenylate cyclase</fullName>
    </submittedName>
</protein>
<evidence type="ECO:0000256" key="5">
    <source>
        <dbReference type="ARBA" id="ARBA00022737"/>
    </source>
</evidence>
<dbReference type="InterPro" id="IPR050557">
    <property type="entry name" value="RTX_toxin/Mannuronan_C5-epim"/>
</dbReference>
<evidence type="ECO:0000313" key="9">
    <source>
        <dbReference type="EMBL" id="QDV83945.1"/>
    </source>
</evidence>
<dbReference type="InterPro" id="IPR011049">
    <property type="entry name" value="Serralysin-like_metalloprot_C"/>
</dbReference>
<evidence type="ECO:0000256" key="8">
    <source>
        <dbReference type="SAM" id="MobiDB-lite"/>
    </source>
</evidence>
<gene>
    <name evidence="9" type="primary">cya_1</name>
    <name evidence="9" type="ORF">TBK1r_28880</name>
</gene>
<reference evidence="9 10" key="1">
    <citation type="submission" date="2019-02" db="EMBL/GenBank/DDBJ databases">
        <title>Deep-cultivation of Planctomycetes and their phenomic and genomic characterization uncovers novel biology.</title>
        <authorList>
            <person name="Wiegand S."/>
            <person name="Jogler M."/>
            <person name="Boedeker C."/>
            <person name="Pinto D."/>
            <person name="Vollmers J."/>
            <person name="Rivas-Marin E."/>
            <person name="Kohn T."/>
            <person name="Peeters S.H."/>
            <person name="Heuer A."/>
            <person name="Rast P."/>
            <person name="Oberbeckmann S."/>
            <person name="Bunk B."/>
            <person name="Jeske O."/>
            <person name="Meyerdierks A."/>
            <person name="Storesund J.E."/>
            <person name="Kallscheuer N."/>
            <person name="Luecker S."/>
            <person name="Lage O.M."/>
            <person name="Pohl T."/>
            <person name="Merkel B.J."/>
            <person name="Hornburger P."/>
            <person name="Mueller R.-W."/>
            <person name="Bruemmer F."/>
            <person name="Labrenz M."/>
            <person name="Spormann A.M."/>
            <person name="Op den Camp H."/>
            <person name="Overmann J."/>
            <person name="Amann R."/>
            <person name="Jetten M.S.M."/>
            <person name="Mascher T."/>
            <person name="Medema M.H."/>
            <person name="Devos D.P."/>
            <person name="Kaster A.-K."/>
            <person name="Ovreas L."/>
            <person name="Rohde M."/>
            <person name="Galperin M.Y."/>
            <person name="Jogler C."/>
        </authorList>
    </citation>
    <scope>NUCLEOTIDE SEQUENCE [LARGE SCALE GENOMIC DNA]</scope>
    <source>
        <strain evidence="9 10">TBK1r</strain>
    </source>
</reference>
<dbReference type="EMBL" id="CP036432">
    <property type="protein sequence ID" value="QDV83945.1"/>
    <property type="molecule type" value="Genomic_DNA"/>
</dbReference>
<evidence type="ECO:0000256" key="3">
    <source>
        <dbReference type="ARBA" id="ARBA00022525"/>
    </source>
</evidence>
<name>A0ABX5XRC9_9BACT</name>
<dbReference type="PANTHER" id="PTHR38340">
    <property type="entry name" value="S-LAYER PROTEIN"/>
    <property type="match status" value="1"/>
</dbReference>
<keyword evidence="10" id="KW-1185">Reference proteome</keyword>
<evidence type="ECO:0000256" key="7">
    <source>
        <dbReference type="ARBA" id="ARBA00023136"/>
    </source>
</evidence>
<keyword evidence="5" id="KW-0677">Repeat</keyword>
<dbReference type="Proteomes" id="UP000318081">
    <property type="component" value="Chromosome"/>
</dbReference>
<dbReference type="InterPro" id="IPR001343">
    <property type="entry name" value="Hemolysn_Ca-bd"/>
</dbReference>
<dbReference type="InterPro" id="IPR018511">
    <property type="entry name" value="Hemolysin-typ_Ca-bd_CS"/>
</dbReference>
<sequence>MLTPKRRDKRNRRPRKMLIQKLANRQMFAADLGVIDEGLQSELFDSLQQQVNELVLTTEAPLIGSQLAGQGSKGQFITQLKQELADVELESGATVEETKTALQTALNGMIAETGITVTQSDDGGEVRFTIPVEMTLQDYLDLDLGLGDDSVVDVLLDNDDAVDTKLTVRFDLEFGVRELAGGDTEFFVVTSGADEITINVDAQLNETMGHGESGPARGKMGVFIGEFQSHDGNSHFKGTYTIDITDPSKDGFLVTDEFGKVGVSGTLTGDGVVTLDAEGSFLPTIEGLGSDSMFNLAVTNRVEVKYTLREATTSGENTAEQSDVAIEYKDMRLDLGTLYRNFIDPILSGIRDVIMPVKPIVDLLTDPIPGLGSFMDLTFLDVARKAAQANRNADDRREALRKIDRAESVLSLMNRILDYKTPGTEDLNDTTRGLGNVKASFDYQFGKQDDEDKRSKLDQLKNITTEQKSAKKTKTSFETEFEGDLRLPILSESQTLVDLLRGDASTTLFQADLNFDLTAIKYEYTAPIAALAFLANGEFQFELGAGLDLGFGFDAQGIDDYTNALDFTDRETFEESGKQNEHFLDRGFYVDDNNQYGATDGDVSRIRSQKKDLPEVYFRAKASVGGSLGPDWKVLTAKAGILGTMSIDVNLDLNDLPDTLPTDQWTDPFTPTRPQNEKDWTYDGHVRFDELQEIVDYNPASIVNASGQLLVGVDAIAKVSIVGFDLLDWKSTLAEVSLVDFDISTPDDKDILAKTQTEATLGAIDENGNLVVHAGETAGLRKGITHTKQGTVADENFRVRSLGETDQGHRVQVIYWFVDTSGVRRSYSQTFEGVQSLELDAGSGNDELLAAPGMTLPLNFNGGDGNDIIVGGKAGDTLLGGNGNDEIRGGGGNDAINGGNGNDQLMGGTGNDAIRGGNGNDNIMGEEGNDEVWGDHGEDKIRGGEGSDTLHGGEHRDVIYGDEGSDNLVGDGGDDWLHGDSIANYIFMTATSKGAGNDTIDGGSGKDKVMGGFGNDRLYGGSDADLIYGEAGHDYINGGSGADELFGDFSDIDNVLKIFQAGHDTIEGGSGNDVLRGGFGNDTLRGGDHNDTLWGQDGGDTLEGDAGNDVLYGDHFISLTGGNDRLFGGSGNDKLYADLGDDYLDGGSGSDHVRGGRGNDTARGGSGNDNVDGGWGNDVIYGDSGNDHLSGDLGNDRIHGGSGNDYVHGGWGHDTLYGDAGHDKIYGDLGNDTLRGGDHNDLVDGGWGHDRLYGDRGHDRILGSLGNDYMSGGSGNDYIHGGWGNDKMYGGSGHDKIYGDLGRDYMRGGSGNDHLDGGMGKDSLYGDSGNDYLDGGRLLGGRDWSSDYLNGGSGYDTLKVHRYWWFGWKNEDRYTGGERIRH</sequence>
<dbReference type="PROSITE" id="PS00330">
    <property type="entry name" value="HEMOLYSIN_CALCIUM"/>
    <property type="match status" value="6"/>
</dbReference>
<proteinExistence type="predicted"/>
<dbReference type="PANTHER" id="PTHR38340:SF1">
    <property type="entry name" value="S-LAYER PROTEIN"/>
    <property type="match status" value="1"/>
</dbReference>
<accession>A0ABX5XRC9</accession>
<evidence type="ECO:0000313" key="10">
    <source>
        <dbReference type="Proteomes" id="UP000318081"/>
    </source>
</evidence>
<dbReference type="RefSeq" id="WP_145211529.1">
    <property type="nucleotide sequence ID" value="NZ_CP036432.1"/>
</dbReference>
<evidence type="ECO:0000256" key="2">
    <source>
        <dbReference type="ARBA" id="ARBA00004613"/>
    </source>
</evidence>
<keyword evidence="4" id="KW-0800">Toxin</keyword>